<feature type="transmembrane region" description="Helical" evidence="1">
    <location>
        <begin position="7"/>
        <end position="27"/>
    </location>
</feature>
<organism evidence="2 3">
    <name type="scientific">Dyadobacter frigoris</name>
    <dbReference type="NCBI Taxonomy" id="2576211"/>
    <lineage>
        <taxon>Bacteria</taxon>
        <taxon>Pseudomonadati</taxon>
        <taxon>Bacteroidota</taxon>
        <taxon>Cytophagia</taxon>
        <taxon>Cytophagales</taxon>
        <taxon>Spirosomataceae</taxon>
        <taxon>Dyadobacter</taxon>
    </lineage>
</organism>
<sequence length="206" mass="22919">MIRKSLWGVFAVLAILVGLYPVIYFLIDRKFGLLASKSNDLLVSFPWNVAFYTHIILAGIALFIGWVQFSSQLRGRNIFLHRAMGKIYVIAVLVSSVASVYIGFFATGGILNSTGFISLGIIWFSTTLLAYVSIRKGQIAKHQRLMIFSYAACFAGVTLRIELPLLQIFTDASTAYAIVAWLCWIPNLIVAYLIAKRSVRSQTAIL</sequence>
<keyword evidence="1" id="KW-0472">Membrane</keyword>
<dbReference type="EMBL" id="SZVO01000009">
    <property type="protein sequence ID" value="TKT90543.1"/>
    <property type="molecule type" value="Genomic_DNA"/>
</dbReference>
<evidence type="ECO:0000256" key="1">
    <source>
        <dbReference type="SAM" id="Phobius"/>
    </source>
</evidence>
<feature type="transmembrane region" description="Helical" evidence="1">
    <location>
        <begin position="116"/>
        <end position="134"/>
    </location>
</feature>
<dbReference type="Pfam" id="PF10067">
    <property type="entry name" value="DUF2306"/>
    <property type="match status" value="1"/>
</dbReference>
<dbReference type="Proteomes" id="UP000304900">
    <property type="component" value="Unassembled WGS sequence"/>
</dbReference>
<comment type="caution">
    <text evidence="2">The sequence shown here is derived from an EMBL/GenBank/DDBJ whole genome shotgun (WGS) entry which is preliminary data.</text>
</comment>
<gene>
    <name evidence="2" type="ORF">FDK13_19640</name>
</gene>
<dbReference type="AlphaFoldDB" id="A0A4V6BLJ4"/>
<dbReference type="OrthoDB" id="195502at2"/>
<name>A0A4V6BLJ4_9BACT</name>
<feature type="transmembrane region" description="Helical" evidence="1">
    <location>
        <begin position="146"/>
        <end position="169"/>
    </location>
</feature>
<dbReference type="RefSeq" id="WP_137341711.1">
    <property type="nucleotide sequence ID" value="NZ_BSQH01000002.1"/>
</dbReference>
<keyword evidence="3" id="KW-1185">Reference proteome</keyword>
<dbReference type="InterPro" id="IPR018750">
    <property type="entry name" value="DUF2306_membrane"/>
</dbReference>
<reference evidence="2 3" key="1">
    <citation type="submission" date="2019-05" db="EMBL/GenBank/DDBJ databases">
        <title>Dyadobacter AR-3-8 sp. nov., isolated from arctic soil.</title>
        <authorList>
            <person name="Chaudhary D.K."/>
        </authorList>
    </citation>
    <scope>NUCLEOTIDE SEQUENCE [LARGE SCALE GENOMIC DNA]</scope>
    <source>
        <strain evidence="2 3">AR-3-8</strain>
    </source>
</reference>
<feature type="transmembrane region" description="Helical" evidence="1">
    <location>
        <begin position="87"/>
        <end position="110"/>
    </location>
</feature>
<proteinExistence type="predicted"/>
<keyword evidence="1" id="KW-1133">Transmembrane helix</keyword>
<feature type="transmembrane region" description="Helical" evidence="1">
    <location>
        <begin position="175"/>
        <end position="195"/>
    </location>
</feature>
<feature type="transmembrane region" description="Helical" evidence="1">
    <location>
        <begin position="47"/>
        <end position="67"/>
    </location>
</feature>
<protein>
    <submittedName>
        <fullName evidence="2">DUF2306 domain-containing protein</fullName>
    </submittedName>
</protein>
<evidence type="ECO:0000313" key="3">
    <source>
        <dbReference type="Proteomes" id="UP000304900"/>
    </source>
</evidence>
<evidence type="ECO:0000313" key="2">
    <source>
        <dbReference type="EMBL" id="TKT90543.1"/>
    </source>
</evidence>
<accession>A0A4V6BLJ4</accession>
<keyword evidence="1" id="KW-0812">Transmembrane</keyword>